<evidence type="ECO:0000256" key="7">
    <source>
        <dbReference type="ARBA" id="ARBA00022833"/>
    </source>
</evidence>
<evidence type="ECO:0000256" key="3">
    <source>
        <dbReference type="ARBA" id="ARBA00007931"/>
    </source>
</evidence>
<keyword evidence="9 11" id="KW-0482">Metalloprotease</keyword>
<evidence type="ECO:0000256" key="6">
    <source>
        <dbReference type="ARBA" id="ARBA00022801"/>
    </source>
</evidence>
<dbReference type="GO" id="GO:0006508">
    <property type="term" value="P:proteolysis"/>
    <property type="evidence" value="ECO:0007669"/>
    <property type="project" value="UniProtKB-KW"/>
</dbReference>
<dbReference type="PROSITE" id="PS50106">
    <property type="entry name" value="PDZ"/>
    <property type="match status" value="1"/>
</dbReference>
<keyword evidence="4 13" id="KW-0645">Protease</keyword>
<keyword evidence="7 11" id="KW-0862">Zinc</keyword>
<dbReference type="InterPro" id="IPR008915">
    <property type="entry name" value="Peptidase_M50"/>
</dbReference>
<dbReference type="Pfam" id="PF17820">
    <property type="entry name" value="PDZ_6"/>
    <property type="match status" value="1"/>
</dbReference>
<evidence type="ECO:0000259" key="12">
    <source>
        <dbReference type="PROSITE" id="PS50106"/>
    </source>
</evidence>
<gene>
    <name evidence="13" type="primary">rseP</name>
    <name evidence="13" type="ORF">H2021_00365</name>
</gene>
<dbReference type="AlphaFoldDB" id="A0A838YFL7"/>
<feature type="transmembrane region" description="Helical" evidence="11">
    <location>
        <begin position="425"/>
        <end position="444"/>
    </location>
</feature>
<evidence type="ECO:0000256" key="5">
    <source>
        <dbReference type="ARBA" id="ARBA00022692"/>
    </source>
</evidence>
<proteinExistence type="inferred from homology"/>
<protein>
    <recommendedName>
        <fullName evidence="11">Zinc metalloprotease</fullName>
        <ecNumber evidence="11">3.4.24.-</ecNumber>
    </recommendedName>
</protein>
<dbReference type="PANTHER" id="PTHR42837">
    <property type="entry name" value="REGULATOR OF SIGMA-E PROTEASE RSEP"/>
    <property type="match status" value="1"/>
</dbReference>
<dbReference type="InterPro" id="IPR036034">
    <property type="entry name" value="PDZ_sf"/>
</dbReference>
<keyword evidence="6 11" id="KW-0378">Hydrolase</keyword>
<dbReference type="InterPro" id="IPR001478">
    <property type="entry name" value="PDZ"/>
</dbReference>
<dbReference type="InterPro" id="IPR004387">
    <property type="entry name" value="Pept_M50_Zn"/>
</dbReference>
<evidence type="ECO:0000313" key="13">
    <source>
        <dbReference type="EMBL" id="MBA4723647.1"/>
    </source>
</evidence>
<comment type="subcellular location">
    <subcellularLocation>
        <location evidence="2">Membrane</location>
        <topology evidence="2">Multi-pass membrane protein</topology>
    </subcellularLocation>
</comment>
<organism evidence="13 14">
    <name type="scientific">SAR86 cluster bacterium</name>
    <dbReference type="NCBI Taxonomy" id="2030880"/>
    <lineage>
        <taxon>Bacteria</taxon>
        <taxon>Pseudomonadati</taxon>
        <taxon>Pseudomonadota</taxon>
        <taxon>Gammaproteobacteria</taxon>
        <taxon>SAR86 cluster</taxon>
    </lineage>
</organism>
<evidence type="ECO:0000256" key="10">
    <source>
        <dbReference type="ARBA" id="ARBA00023136"/>
    </source>
</evidence>
<feature type="transmembrane region" description="Helical" evidence="11">
    <location>
        <begin position="376"/>
        <end position="396"/>
    </location>
</feature>
<dbReference type="GO" id="GO:0046872">
    <property type="term" value="F:metal ion binding"/>
    <property type="evidence" value="ECO:0007669"/>
    <property type="project" value="UniProtKB-KW"/>
</dbReference>
<evidence type="ECO:0000256" key="9">
    <source>
        <dbReference type="ARBA" id="ARBA00023049"/>
    </source>
</evidence>
<dbReference type="NCBIfam" id="TIGR00054">
    <property type="entry name" value="RIP metalloprotease RseP"/>
    <property type="match status" value="1"/>
</dbReference>
<keyword evidence="11" id="KW-0479">Metal-binding</keyword>
<dbReference type="CDD" id="cd23081">
    <property type="entry name" value="cpPDZ_EcRseP-like"/>
    <property type="match status" value="1"/>
</dbReference>
<comment type="caution">
    <text evidence="13">The sequence shown here is derived from an EMBL/GenBank/DDBJ whole genome shotgun (WGS) entry which is preliminary data.</text>
</comment>
<dbReference type="GO" id="GO:0004222">
    <property type="term" value="F:metalloendopeptidase activity"/>
    <property type="evidence" value="ECO:0007669"/>
    <property type="project" value="InterPro"/>
</dbReference>
<reference evidence="13 14" key="1">
    <citation type="submission" date="2020-06" db="EMBL/GenBank/DDBJ databases">
        <title>Dysbiosis in marine aquaculture revealed through microbiome analysis: reverse ecology for environmental sustainability.</title>
        <authorList>
            <person name="Haro-Moreno J.M."/>
            <person name="Coutinho F.H."/>
            <person name="Zaragoza-Solas A."/>
            <person name="Picazo A."/>
            <person name="Almagro-Moreno S."/>
            <person name="Lopez-Perez M."/>
        </authorList>
    </citation>
    <scope>NUCLEOTIDE SEQUENCE [LARGE SCALE GENOMIC DNA]</scope>
    <source>
        <strain evidence="13">MCMED-G42</strain>
    </source>
</reference>
<feature type="transmembrane region" description="Helical" evidence="11">
    <location>
        <begin position="107"/>
        <end position="128"/>
    </location>
</feature>
<sequence length="451" mass="49056">MSTLIYISSFLVLIGILVTIHEYGHFIVARMCKVHVQTFSLGMGPIIYKKKDKHGTEFALSALPLGGYVSMITDKLIEVEPEIKNELTPEQLKNTFDSKPKWQRASIMFAGPLANFILAILVFSIVFMNTINPNNVATVKTISSEIEFQSSNVIVEGDEIIGINSQAISDPKDIPLELLSYAGYSGEIEITLKNRESGNEYNSFVFVNDFLGTSELQKDPISSLGIELEYKNLAIIGKVSTDSPAYIAGIRSGDLITNIDSNKINYIQDINNLIKDKPGGLINLTVERDGESIFKQIQLSSIEDAEGQLIGSLGVQFGTSRGFLSSLAKGAYETYNLSLKTLQFIGKMLTGNMGAENLSGPIGIAQMAGDTAKAGVIPFLYLMALLSISLGVLNLLPLPVLDGGQLVLLGIEAVRGKPLPEKVESYVFTVGAIMVGMLMIFAVFNDISRYI</sequence>
<keyword evidence="8 11" id="KW-1133">Transmembrane helix</keyword>
<evidence type="ECO:0000256" key="4">
    <source>
        <dbReference type="ARBA" id="ARBA00022670"/>
    </source>
</evidence>
<dbReference type="CDD" id="cd06163">
    <property type="entry name" value="S2P-M50_PDZ_RseP-like"/>
    <property type="match status" value="1"/>
</dbReference>
<evidence type="ECO:0000256" key="8">
    <source>
        <dbReference type="ARBA" id="ARBA00022989"/>
    </source>
</evidence>
<dbReference type="InterPro" id="IPR041489">
    <property type="entry name" value="PDZ_6"/>
</dbReference>
<dbReference type="SMART" id="SM00228">
    <property type="entry name" value="PDZ"/>
    <property type="match status" value="1"/>
</dbReference>
<evidence type="ECO:0000256" key="11">
    <source>
        <dbReference type="RuleBase" id="RU362031"/>
    </source>
</evidence>
<comment type="similarity">
    <text evidence="3 11">Belongs to the peptidase M50B family.</text>
</comment>
<evidence type="ECO:0000256" key="2">
    <source>
        <dbReference type="ARBA" id="ARBA00004141"/>
    </source>
</evidence>
<feature type="domain" description="PDZ" evidence="12">
    <location>
        <begin position="213"/>
        <end position="271"/>
    </location>
</feature>
<comment type="cofactor">
    <cofactor evidence="1 11">
        <name>Zn(2+)</name>
        <dbReference type="ChEBI" id="CHEBI:29105"/>
    </cofactor>
</comment>
<dbReference type="Pfam" id="PF02163">
    <property type="entry name" value="Peptidase_M50"/>
    <property type="match status" value="1"/>
</dbReference>
<name>A0A838YFL7_9GAMM</name>
<keyword evidence="5 11" id="KW-0812">Transmembrane</keyword>
<evidence type="ECO:0000313" key="14">
    <source>
        <dbReference type="Proteomes" id="UP000585327"/>
    </source>
</evidence>
<evidence type="ECO:0000256" key="1">
    <source>
        <dbReference type="ARBA" id="ARBA00001947"/>
    </source>
</evidence>
<dbReference type="Gene3D" id="2.30.42.10">
    <property type="match status" value="2"/>
</dbReference>
<keyword evidence="10 11" id="KW-0472">Membrane</keyword>
<accession>A0A838YFL7</accession>
<dbReference type="GO" id="GO:0016020">
    <property type="term" value="C:membrane"/>
    <property type="evidence" value="ECO:0007669"/>
    <property type="project" value="UniProtKB-SubCell"/>
</dbReference>
<dbReference type="EC" id="3.4.24.-" evidence="11"/>
<dbReference type="PANTHER" id="PTHR42837:SF2">
    <property type="entry name" value="MEMBRANE METALLOPROTEASE ARASP2, CHLOROPLASTIC-RELATED"/>
    <property type="match status" value="1"/>
</dbReference>
<dbReference type="EMBL" id="JACETM010000001">
    <property type="protein sequence ID" value="MBA4723647.1"/>
    <property type="molecule type" value="Genomic_DNA"/>
</dbReference>
<dbReference type="Proteomes" id="UP000585327">
    <property type="component" value="Unassembled WGS sequence"/>
</dbReference>
<dbReference type="SUPFAM" id="SSF50156">
    <property type="entry name" value="PDZ domain-like"/>
    <property type="match status" value="2"/>
</dbReference>
<feature type="transmembrane region" description="Helical" evidence="11">
    <location>
        <begin position="6"/>
        <end position="24"/>
    </location>
</feature>